<feature type="compositionally biased region" description="Basic and acidic residues" evidence="1">
    <location>
        <begin position="398"/>
        <end position="410"/>
    </location>
</feature>
<gene>
    <name evidence="2" type="ORF">LTR24_006357</name>
</gene>
<feature type="region of interest" description="Disordered" evidence="1">
    <location>
        <begin position="234"/>
        <end position="263"/>
    </location>
</feature>
<protein>
    <submittedName>
        <fullName evidence="2">Uncharacterized protein</fullName>
    </submittedName>
</protein>
<feature type="region of interest" description="Disordered" evidence="1">
    <location>
        <begin position="308"/>
        <end position="410"/>
    </location>
</feature>
<organism evidence="2 3">
    <name type="scientific">Lithohypha guttulata</name>
    <dbReference type="NCBI Taxonomy" id="1690604"/>
    <lineage>
        <taxon>Eukaryota</taxon>
        <taxon>Fungi</taxon>
        <taxon>Dikarya</taxon>
        <taxon>Ascomycota</taxon>
        <taxon>Pezizomycotina</taxon>
        <taxon>Eurotiomycetes</taxon>
        <taxon>Chaetothyriomycetidae</taxon>
        <taxon>Chaetothyriales</taxon>
        <taxon>Trichomeriaceae</taxon>
        <taxon>Lithohypha</taxon>
    </lineage>
</organism>
<dbReference type="Proteomes" id="UP001345013">
    <property type="component" value="Unassembled WGS sequence"/>
</dbReference>
<feature type="compositionally biased region" description="Basic and acidic residues" evidence="1">
    <location>
        <begin position="234"/>
        <end position="250"/>
    </location>
</feature>
<proteinExistence type="predicted"/>
<accession>A0ABR0K659</accession>
<evidence type="ECO:0000313" key="2">
    <source>
        <dbReference type="EMBL" id="KAK5089288.1"/>
    </source>
</evidence>
<feature type="compositionally biased region" description="Polar residues" evidence="1">
    <location>
        <begin position="308"/>
        <end position="337"/>
    </location>
</feature>
<evidence type="ECO:0000256" key="1">
    <source>
        <dbReference type="SAM" id="MobiDB-lite"/>
    </source>
</evidence>
<keyword evidence="3" id="KW-1185">Reference proteome</keyword>
<dbReference type="EMBL" id="JAVRRG010000081">
    <property type="protein sequence ID" value="KAK5089288.1"/>
    <property type="molecule type" value="Genomic_DNA"/>
</dbReference>
<feature type="compositionally biased region" description="Basic and acidic residues" evidence="1">
    <location>
        <begin position="373"/>
        <end position="388"/>
    </location>
</feature>
<feature type="region of interest" description="Disordered" evidence="1">
    <location>
        <begin position="175"/>
        <end position="200"/>
    </location>
</feature>
<name>A0ABR0K659_9EURO</name>
<reference evidence="2 3" key="1">
    <citation type="submission" date="2023-08" db="EMBL/GenBank/DDBJ databases">
        <title>Black Yeasts Isolated from many extreme environments.</title>
        <authorList>
            <person name="Coleine C."/>
            <person name="Stajich J.E."/>
            <person name="Selbmann L."/>
        </authorList>
    </citation>
    <scope>NUCLEOTIDE SEQUENCE [LARGE SCALE GENOMIC DNA]</scope>
    <source>
        <strain evidence="2 3">CCFEE 5885</strain>
    </source>
</reference>
<sequence length="410" mass="45756">MTSKQVPPVTIVHILKESGILPLPESEATTARIKRRQAVHRQQLLKHMEPLDSLPSLRLNVDALGDCHEVQYRAYFYHCQVELLSRFLRGFWIDDISLVPQGELDTVVGIFKGLFGPVTSKVANAPVRRHPAIARAMQPEHMQQLQALVADLESRGALWPRTLVVSREVHAHAGEDEMNADASPSEFEQPPSQESKRNDVGLARPVKTFVDKSPAPWLHQVGAFDTADKRLQRMAEKKNQSQYQRGREQVADNSAHAITHSRASQRQCRPLAVSNAFGLLSTIKEEPENGFHAPEDGTPKQLVESAKNRTTFSDDQSNEPSIPVTTAVSSGDAFSSISRKRDRIATRSSARSERVAVGMRNSWRIPLSGDSQDAGRAHSRSRDRDVRKGSNWMNKGYTDGRDLDWGRGSK</sequence>
<evidence type="ECO:0000313" key="3">
    <source>
        <dbReference type="Proteomes" id="UP001345013"/>
    </source>
</evidence>
<comment type="caution">
    <text evidence="2">The sequence shown here is derived from an EMBL/GenBank/DDBJ whole genome shotgun (WGS) entry which is preliminary data.</text>
</comment>